<name>A0A9W8CMI0_9FUNG</name>
<evidence type="ECO:0000313" key="2">
    <source>
        <dbReference type="Proteomes" id="UP001145021"/>
    </source>
</evidence>
<feature type="non-terminal residue" evidence="1">
    <location>
        <position position="1"/>
    </location>
</feature>
<keyword evidence="2" id="KW-1185">Reference proteome</keyword>
<gene>
    <name evidence="1" type="ORF">LPJ64_000958</name>
</gene>
<dbReference type="EMBL" id="JANBOH010000023">
    <property type="protein sequence ID" value="KAJ1647653.1"/>
    <property type="molecule type" value="Genomic_DNA"/>
</dbReference>
<accession>A0A9W8CMI0</accession>
<evidence type="ECO:0000313" key="1">
    <source>
        <dbReference type="EMBL" id="KAJ1647653.1"/>
    </source>
</evidence>
<comment type="caution">
    <text evidence="1">The sequence shown here is derived from an EMBL/GenBank/DDBJ whole genome shotgun (WGS) entry which is preliminary data.</text>
</comment>
<dbReference type="AlphaFoldDB" id="A0A9W8CMI0"/>
<organism evidence="1 2">
    <name type="scientific">Coemansia asiatica</name>
    <dbReference type="NCBI Taxonomy" id="1052880"/>
    <lineage>
        <taxon>Eukaryota</taxon>
        <taxon>Fungi</taxon>
        <taxon>Fungi incertae sedis</taxon>
        <taxon>Zoopagomycota</taxon>
        <taxon>Kickxellomycotina</taxon>
        <taxon>Kickxellomycetes</taxon>
        <taxon>Kickxellales</taxon>
        <taxon>Kickxellaceae</taxon>
        <taxon>Coemansia</taxon>
    </lineage>
</organism>
<protein>
    <submittedName>
        <fullName evidence="1">Uncharacterized protein</fullName>
    </submittedName>
</protein>
<reference evidence="1" key="1">
    <citation type="submission" date="2022-07" db="EMBL/GenBank/DDBJ databases">
        <title>Phylogenomic reconstructions and comparative analyses of Kickxellomycotina fungi.</title>
        <authorList>
            <person name="Reynolds N.K."/>
            <person name="Stajich J.E."/>
            <person name="Barry K."/>
            <person name="Grigoriev I.V."/>
            <person name="Crous P."/>
            <person name="Smith M.E."/>
        </authorList>
    </citation>
    <scope>NUCLEOTIDE SEQUENCE</scope>
    <source>
        <strain evidence="1">NBRC 105413</strain>
    </source>
</reference>
<sequence>SWRDALPLLAICGSWRRISKPIIFANAFINGDEMGNVNDNFIHKSYLVDSQLFNSTFSSNIELIVSSKSSCFVKAIIIGTTVAKSLQALVNSKELARYLCTEDWSSVNLLNISLSVYYNAQNSNPSFIDNFAESVKAFRNIISERVPNITSLDIVIQTSLQPCILFGKTIVESYLHQLKYLKCSANILSHFDMIPSQITKLSFEFDSAELIRLPKIDAASLVQLEILNAPDLFELEMLVDSKGSETIEFSNLVRFKLAYQNTYDKNSDSASEISFIPDKFHEIKYLFPRLESLELFIATPDLVDTVICSGHYRWPNVSSLVLSNLSEMLNNFYDIDEIQFGKIELNGNTIAGKKRVFEARIVKGLQQSMPLLSKLSFDLKSYSPSDSIMYNQMASHFASNLVSLNIGPRSIFDFPQFSKNLVSLCISALDETWLHFPFINTRVLQHLRLKSVPYNQFWKIFENSAETDNLQFNSLTSLSISFNYSQIPTINDIKELTEGGSSQSGSKKKLSVFCPRLQKIHIFGVHFCGLWNIFANINQVWSSVDTLLIASTNFGQMWDSVINNLSADKKMWLKQKLEFLNSQIKIRVPNVSSLEINLFNATADSNLPFTKLVHAYSAQLKRLECDIPVKTESLDLSDSLHTLEFAVDENSRSGFRSIKVEKMEKLGLKNLPSDFSWRWFKCNSSVNNISFSRLYSLNMEIRDRDQSISAGPIESLLENHLDLVKSRQQVFMPNLRSANIHIGRQGSANWDADIYMGNLFSFSLQGVFSGIAPLPFDIDIDAIRWTRLTLLNCVKARFETVTELLPKLTNLKRLEYTFLPDYFPDIANIVSRVEDADSRDGFNDMVLSQSVNSIYLSIAWKHSTYSSVEEDQEESAVACCTYLLLLMPNLNSASIGNPVNWELEDIVEGFVDMFPHLDRLRD</sequence>
<dbReference type="Proteomes" id="UP001145021">
    <property type="component" value="Unassembled WGS sequence"/>
</dbReference>
<proteinExistence type="predicted"/>